<dbReference type="EMBL" id="BBSI01000019">
    <property type="protein sequence ID" value="GAM80126.1"/>
    <property type="molecule type" value="Genomic_DNA"/>
</dbReference>
<feature type="domain" description="BIG2" evidence="1">
    <location>
        <begin position="291"/>
        <end position="369"/>
    </location>
</feature>
<accession>A0A0B8QNF2</accession>
<evidence type="ECO:0000313" key="2">
    <source>
        <dbReference type="EMBL" id="GAM80126.1"/>
    </source>
</evidence>
<protein>
    <submittedName>
        <fullName evidence="2">Bacterial surface proteins containing Ig-like domains</fullName>
    </submittedName>
</protein>
<sequence length="374" mass="40102">MNNMPVVLDSKDLATIDKEFKAEFQVWDILSQGAKSITAADFVGTKEVRINKMSGFKDATSYKRNGENARNQISIDKETVKLTHEDWFGYDVDQLDQSESAALTINNIVTEHKRLVTVPHRDKVAIQALYDNAGTKVSEALTQATILDSYDAAEEYMTDHEVPGGYVMFVSAKVYRLLKNADGVSKTFSTNTMSIAGIDRTVAQLDGGVPILKVSKDRIQGINISNTINFIVVPLTAIAPIVKFGTVDTVPASQDRSGYRDTIKGLDYYDAIVFDNAQEAIYISETIPPVAVVGVTLNKTTLSLAVGANETLTATVTPTGATDKSVTYSSDDSTIATVTPVQGKVVGVKAGTAHITATTANGKSATCAVTVTAL</sequence>
<gene>
    <name evidence="2" type="ORF">JCM5805K_1234</name>
</gene>
<dbReference type="Pfam" id="PF02368">
    <property type="entry name" value="Big_2"/>
    <property type="match status" value="1"/>
</dbReference>
<dbReference type="SUPFAM" id="SSF49373">
    <property type="entry name" value="Invasin/intimin cell-adhesion fragments"/>
    <property type="match status" value="1"/>
</dbReference>
<dbReference type="Proteomes" id="UP000031847">
    <property type="component" value="Unassembled WGS sequence"/>
</dbReference>
<dbReference type="Gene3D" id="2.60.40.1080">
    <property type="match status" value="1"/>
</dbReference>
<name>A0A0B8QNF2_LACLL</name>
<evidence type="ECO:0000313" key="3">
    <source>
        <dbReference type="Proteomes" id="UP000031847"/>
    </source>
</evidence>
<evidence type="ECO:0000259" key="1">
    <source>
        <dbReference type="SMART" id="SM00635"/>
    </source>
</evidence>
<dbReference type="AlphaFoldDB" id="A0A0B8QNF2"/>
<dbReference type="SMART" id="SM00635">
    <property type="entry name" value="BID_2"/>
    <property type="match status" value="1"/>
</dbReference>
<dbReference type="InterPro" id="IPR003343">
    <property type="entry name" value="Big_2"/>
</dbReference>
<comment type="caution">
    <text evidence="2">The sequence shown here is derived from an EMBL/GenBank/DDBJ whole genome shotgun (WGS) entry which is preliminary data.</text>
</comment>
<proteinExistence type="predicted"/>
<dbReference type="InterPro" id="IPR008964">
    <property type="entry name" value="Invasin/intimin_cell_adhesion"/>
</dbReference>
<reference evidence="2 3" key="1">
    <citation type="submission" date="2015-01" db="EMBL/GenBank/DDBJ databases">
        <title>Lactococcus lactis subsp.lactis JCM 5805 whole genome shotgun sequence.</title>
        <authorList>
            <person name="Fujii T."/>
            <person name="Tomita Y."/>
            <person name="Ikushima S."/>
            <person name="Fujiwara D."/>
        </authorList>
    </citation>
    <scope>NUCLEOTIDE SEQUENCE [LARGE SCALE GENOMIC DNA]</scope>
    <source>
        <strain evidence="2 3">JCM 5805</strain>
    </source>
</reference>
<organism evidence="2 3">
    <name type="scientific">Lactococcus lactis subsp. lactis</name>
    <name type="common">Streptococcus lactis</name>
    <dbReference type="NCBI Taxonomy" id="1360"/>
    <lineage>
        <taxon>Bacteria</taxon>
        <taxon>Bacillati</taxon>
        <taxon>Bacillota</taxon>
        <taxon>Bacilli</taxon>
        <taxon>Lactobacillales</taxon>
        <taxon>Streptococcaceae</taxon>
        <taxon>Lactococcus</taxon>
    </lineage>
</organism>